<keyword evidence="3" id="KW-1185">Reference proteome</keyword>
<reference evidence="2 3" key="1">
    <citation type="submission" date="2019-01" db="EMBL/GenBank/DDBJ databases">
        <title>Sequencing of cultivated peanut Arachis hypogaea provides insights into genome evolution and oil improvement.</title>
        <authorList>
            <person name="Chen X."/>
        </authorList>
    </citation>
    <scope>NUCLEOTIDE SEQUENCE [LARGE SCALE GENOMIC DNA]</scope>
    <source>
        <strain evidence="3">cv. Fuhuasheng</strain>
        <tissue evidence="2">Leaves</tissue>
    </source>
</reference>
<feature type="compositionally biased region" description="Polar residues" evidence="1">
    <location>
        <begin position="110"/>
        <end position="129"/>
    </location>
</feature>
<gene>
    <name evidence="2" type="ORF">Ahy_A06g029345</name>
</gene>
<dbReference type="EMBL" id="SDMP01000006">
    <property type="protein sequence ID" value="RYR54081.1"/>
    <property type="molecule type" value="Genomic_DNA"/>
</dbReference>
<protein>
    <submittedName>
        <fullName evidence="2">Uncharacterized protein</fullName>
    </submittedName>
</protein>
<sequence length="193" mass="21582">MMSDIRQGRNNLTIWIHPSIKKDLEAHFKTDEGFKHCHLMNATNRALPRSSKYTDGSATFMKTKCELSKSLDREATLAETFKYTHTFKERFTYEQSVANYEDYTQRLEAASQQSQPPSGNDDPSSNTSVVDLDSVWRKTAFEPHKNCHFGLGSFFTSGLCTSALAASSASASATSPANPEEVVNLREEVQKLT</sequence>
<dbReference type="Proteomes" id="UP000289738">
    <property type="component" value="Chromosome A06"/>
</dbReference>
<evidence type="ECO:0000256" key="1">
    <source>
        <dbReference type="SAM" id="MobiDB-lite"/>
    </source>
</evidence>
<accession>A0A445CT23</accession>
<evidence type="ECO:0000313" key="2">
    <source>
        <dbReference type="EMBL" id="RYR54081.1"/>
    </source>
</evidence>
<dbReference type="AlphaFoldDB" id="A0A445CT23"/>
<organism evidence="2 3">
    <name type="scientific">Arachis hypogaea</name>
    <name type="common">Peanut</name>
    <dbReference type="NCBI Taxonomy" id="3818"/>
    <lineage>
        <taxon>Eukaryota</taxon>
        <taxon>Viridiplantae</taxon>
        <taxon>Streptophyta</taxon>
        <taxon>Embryophyta</taxon>
        <taxon>Tracheophyta</taxon>
        <taxon>Spermatophyta</taxon>
        <taxon>Magnoliopsida</taxon>
        <taxon>eudicotyledons</taxon>
        <taxon>Gunneridae</taxon>
        <taxon>Pentapetalae</taxon>
        <taxon>rosids</taxon>
        <taxon>fabids</taxon>
        <taxon>Fabales</taxon>
        <taxon>Fabaceae</taxon>
        <taxon>Papilionoideae</taxon>
        <taxon>50 kb inversion clade</taxon>
        <taxon>dalbergioids sensu lato</taxon>
        <taxon>Dalbergieae</taxon>
        <taxon>Pterocarpus clade</taxon>
        <taxon>Arachis</taxon>
    </lineage>
</organism>
<feature type="region of interest" description="Disordered" evidence="1">
    <location>
        <begin position="107"/>
        <end position="129"/>
    </location>
</feature>
<name>A0A445CT23_ARAHY</name>
<evidence type="ECO:0000313" key="3">
    <source>
        <dbReference type="Proteomes" id="UP000289738"/>
    </source>
</evidence>
<feature type="region of interest" description="Disordered" evidence="1">
    <location>
        <begin position="170"/>
        <end position="193"/>
    </location>
</feature>
<feature type="compositionally biased region" description="Basic and acidic residues" evidence="1">
    <location>
        <begin position="183"/>
        <end position="193"/>
    </location>
</feature>
<proteinExistence type="predicted"/>
<comment type="caution">
    <text evidence="2">The sequence shown here is derived from an EMBL/GenBank/DDBJ whole genome shotgun (WGS) entry which is preliminary data.</text>
</comment>